<gene>
    <name evidence="6" type="ORF">H9891_03690</name>
</gene>
<dbReference type="GO" id="GO:0030272">
    <property type="term" value="F:5-formyltetrahydrofolate cyclo-ligase activity"/>
    <property type="evidence" value="ECO:0007669"/>
    <property type="project" value="UniProtKB-EC"/>
</dbReference>
<name>A0A9D1TZ45_9STAP</name>
<comment type="similarity">
    <text evidence="1 5">Belongs to the 5-formyltetrahydrofolate cyclo-ligase family.</text>
</comment>
<dbReference type="GO" id="GO:0035999">
    <property type="term" value="P:tetrahydrofolate interconversion"/>
    <property type="evidence" value="ECO:0007669"/>
    <property type="project" value="TreeGrafter"/>
</dbReference>
<proteinExistence type="inferred from homology"/>
<dbReference type="InterPro" id="IPR037171">
    <property type="entry name" value="NagB/RpiA_transferase-like"/>
</dbReference>
<dbReference type="InterPro" id="IPR024185">
    <property type="entry name" value="FTHF_cligase-like_sf"/>
</dbReference>
<dbReference type="Gene3D" id="3.40.50.10420">
    <property type="entry name" value="NagB/RpiA/CoA transferase-like"/>
    <property type="match status" value="1"/>
</dbReference>
<evidence type="ECO:0000313" key="6">
    <source>
        <dbReference type="EMBL" id="HIW12243.1"/>
    </source>
</evidence>
<organism evidence="6 7">
    <name type="scientific">Candidatus Salinicoccus stercoripullorum</name>
    <dbReference type="NCBI Taxonomy" id="2838756"/>
    <lineage>
        <taxon>Bacteria</taxon>
        <taxon>Bacillati</taxon>
        <taxon>Bacillota</taxon>
        <taxon>Bacilli</taxon>
        <taxon>Bacillales</taxon>
        <taxon>Staphylococcaceae</taxon>
        <taxon>Salinicoccus</taxon>
    </lineage>
</organism>
<evidence type="ECO:0000256" key="5">
    <source>
        <dbReference type="RuleBase" id="RU361279"/>
    </source>
</evidence>
<evidence type="ECO:0000313" key="7">
    <source>
        <dbReference type="Proteomes" id="UP000823989"/>
    </source>
</evidence>
<keyword evidence="6" id="KW-0436">Ligase</keyword>
<dbReference type="AlphaFoldDB" id="A0A9D1TZ45"/>
<dbReference type="GO" id="GO:0005524">
    <property type="term" value="F:ATP binding"/>
    <property type="evidence" value="ECO:0007669"/>
    <property type="project" value="UniProtKB-KW"/>
</dbReference>
<keyword evidence="5" id="KW-0479">Metal-binding</keyword>
<dbReference type="PANTHER" id="PTHR23407">
    <property type="entry name" value="ATPASE INHIBITOR/5-FORMYLTETRAHYDROFOLATE CYCLO-LIGASE"/>
    <property type="match status" value="1"/>
</dbReference>
<feature type="binding site" evidence="4">
    <location>
        <begin position="12"/>
        <end position="16"/>
    </location>
    <ligand>
        <name>ATP</name>
        <dbReference type="ChEBI" id="CHEBI:30616"/>
    </ligand>
</feature>
<keyword evidence="5" id="KW-0460">Magnesium</keyword>
<evidence type="ECO:0000256" key="1">
    <source>
        <dbReference type="ARBA" id="ARBA00010638"/>
    </source>
</evidence>
<dbReference type="InterPro" id="IPR002698">
    <property type="entry name" value="FTHF_cligase"/>
</dbReference>
<feature type="binding site" evidence="4">
    <location>
        <position position="63"/>
    </location>
    <ligand>
        <name>substrate</name>
    </ligand>
</feature>
<dbReference type="NCBIfam" id="TIGR02727">
    <property type="entry name" value="MTHFS_bact"/>
    <property type="match status" value="1"/>
</dbReference>
<dbReference type="GO" id="GO:0046872">
    <property type="term" value="F:metal ion binding"/>
    <property type="evidence" value="ECO:0007669"/>
    <property type="project" value="UniProtKB-KW"/>
</dbReference>
<dbReference type="SUPFAM" id="SSF100950">
    <property type="entry name" value="NagB/RpiA/CoA transferase-like"/>
    <property type="match status" value="1"/>
</dbReference>
<accession>A0A9D1TZ45</accession>
<comment type="catalytic activity">
    <reaction evidence="5">
        <text>(6S)-5-formyl-5,6,7,8-tetrahydrofolate + ATP = (6R)-5,10-methenyltetrahydrofolate + ADP + phosphate</text>
        <dbReference type="Rhea" id="RHEA:10488"/>
        <dbReference type="ChEBI" id="CHEBI:30616"/>
        <dbReference type="ChEBI" id="CHEBI:43474"/>
        <dbReference type="ChEBI" id="CHEBI:57455"/>
        <dbReference type="ChEBI" id="CHEBI:57457"/>
        <dbReference type="ChEBI" id="CHEBI:456216"/>
        <dbReference type="EC" id="6.3.3.2"/>
    </reaction>
</comment>
<feature type="binding site" evidence="4">
    <location>
        <begin position="139"/>
        <end position="147"/>
    </location>
    <ligand>
        <name>ATP</name>
        <dbReference type="ChEBI" id="CHEBI:30616"/>
    </ligand>
</feature>
<comment type="cofactor">
    <cofactor evidence="5">
        <name>Mg(2+)</name>
        <dbReference type="ChEBI" id="CHEBI:18420"/>
    </cofactor>
</comment>
<dbReference type="Proteomes" id="UP000823989">
    <property type="component" value="Unassembled WGS sequence"/>
</dbReference>
<evidence type="ECO:0000256" key="4">
    <source>
        <dbReference type="PIRSR" id="PIRSR006806-1"/>
    </source>
</evidence>
<dbReference type="Pfam" id="PF01812">
    <property type="entry name" value="5-FTHF_cyc-lig"/>
    <property type="match status" value="1"/>
</dbReference>
<dbReference type="EMBL" id="DXHR01000011">
    <property type="protein sequence ID" value="HIW12243.1"/>
    <property type="molecule type" value="Genomic_DNA"/>
</dbReference>
<protein>
    <recommendedName>
        <fullName evidence="5">5-formyltetrahydrofolate cyclo-ligase</fullName>
        <ecNumber evidence="5">6.3.3.2</ecNumber>
    </recommendedName>
</protein>
<keyword evidence="2 4" id="KW-0547">Nucleotide-binding</keyword>
<evidence type="ECO:0000256" key="2">
    <source>
        <dbReference type="ARBA" id="ARBA00022741"/>
    </source>
</evidence>
<sequence length="200" mass="22830">MMITERGNTLDKKSLRKNMISVLSSMDEMSKNEKEDVLKEKLIGFIKEHDIRSIGIVLAMPHELDTDGLISWMVESGREVYTPVCDYRKKEMNFSRFISFDDIVTDEKNLRVPSDGSDINNQVELIVVPGLVYSEAGYRIGYGGGFYDRFLKDYNGLKVSLLFDEQLGEVVQEPHDIAVDILITPERTIDAKSRRTANEK</sequence>
<comment type="caution">
    <text evidence="6">The sequence shown here is derived from an EMBL/GenBank/DDBJ whole genome shotgun (WGS) entry which is preliminary data.</text>
</comment>
<keyword evidence="3 4" id="KW-0067">ATP-binding</keyword>
<dbReference type="PIRSF" id="PIRSF006806">
    <property type="entry name" value="FTHF_cligase"/>
    <property type="match status" value="1"/>
</dbReference>
<reference evidence="6" key="1">
    <citation type="journal article" date="2021" name="PeerJ">
        <title>Extensive microbial diversity within the chicken gut microbiome revealed by metagenomics and culture.</title>
        <authorList>
            <person name="Gilroy R."/>
            <person name="Ravi A."/>
            <person name="Getino M."/>
            <person name="Pursley I."/>
            <person name="Horton D.L."/>
            <person name="Alikhan N.F."/>
            <person name="Baker D."/>
            <person name="Gharbi K."/>
            <person name="Hall N."/>
            <person name="Watson M."/>
            <person name="Adriaenssens E.M."/>
            <person name="Foster-Nyarko E."/>
            <person name="Jarju S."/>
            <person name="Secka A."/>
            <person name="Antonio M."/>
            <person name="Oren A."/>
            <person name="Chaudhuri R.R."/>
            <person name="La Ragione R."/>
            <person name="Hildebrand F."/>
            <person name="Pallen M.J."/>
        </authorList>
    </citation>
    <scope>NUCLEOTIDE SEQUENCE</scope>
    <source>
        <strain evidence="6">ChiHjej13B12-752</strain>
    </source>
</reference>
<evidence type="ECO:0000256" key="3">
    <source>
        <dbReference type="ARBA" id="ARBA00022840"/>
    </source>
</evidence>
<reference evidence="6" key="2">
    <citation type="submission" date="2021-04" db="EMBL/GenBank/DDBJ databases">
        <authorList>
            <person name="Gilroy R."/>
        </authorList>
    </citation>
    <scope>NUCLEOTIDE SEQUENCE</scope>
    <source>
        <strain evidence="6">ChiHjej13B12-752</strain>
    </source>
</reference>
<dbReference type="EC" id="6.3.3.2" evidence="5"/>
<feature type="binding site" evidence="4">
    <location>
        <position position="58"/>
    </location>
    <ligand>
        <name>substrate</name>
    </ligand>
</feature>
<dbReference type="PANTHER" id="PTHR23407:SF1">
    <property type="entry name" value="5-FORMYLTETRAHYDROFOLATE CYCLO-LIGASE"/>
    <property type="match status" value="1"/>
</dbReference>
<dbReference type="GO" id="GO:0009396">
    <property type="term" value="P:folic acid-containing compound biosynthetic process"/>
    <property type="evidence" value="ECO:0007669"/>
    <property type="project" value="TreeGrafter"/>
</dbReference>